<dbReference type="Pfam" id="PF21983">
    <property type="entry name" value="NikA-like"/>
    <property type="match status" value="1"/>
</dbReference>
<dbReference type="EMBL" id="CP053835">
    <property type="protein sequence ID" value="QKF77319.1"/>
    <property type="molecule type" value="Genomic_DNA"/>
</dbReference>
<reference evidence="1 2" key="1">
    <citation type="submission" date="2020-05" db="EMBL/GenBank/DDBJ databases">
        <title>Complete genome sequencing of Campylobacter and Arcobacter type strains.</title>
        <authorList>
            <person name="Miller W.G."/>
            <person name="Yee E."/>
        </authorList>
    </citation>
    <scope>NUCLEOTIDE SEQUENCE [LARGE SCALE GENOMIC DNA]</scope>
    <source>
        <strain evidence="1 2">LMG 25694</strain>
    </source>
</reference>
<name>A0AAE7BGG3_9BACT</name>
<organism evidence="1 2">
    <name type="scientific">Arcobacter defluvii</name>
    <dbReference type="NCBI Taxonomy" id="873191"/>
    <lineage>
        <taxon>Bacteria</taxon>
        <taxon>Pseudomonadati</taxon>
        <taxon>Campylobacterota</taxon>
        <taxon>Epsilonproteobacteria</taxon>
        <taxon>Campylobacterales</taxon>
        <taxon>Arcobacteraceae</taxon>
        <taxon>Arcobacter</taxon>
    </lineage>
</organism>
<dbReference type="RefSeq" id="WP_129012089.1">
    <property type="nucleotide sequence ID" value="NZ_CP053835.1"/>
</dbReference>
<protein>
    <recommendedName>
        <fullName evidence="3">Plasmid mobilization relaxosome protein MobC</fullName>
    </recommendedName>
</protein>
<accession>A0AAE7BGG3</accession>
<proteinExistence type="predicted"/>
<dbReference type="KEGG" id="adz:ADFLV_1287"/>
<dbReference type="AlphaFoldDB" id="A0AAE7BGG3"/>
<keyword evidence="2" id="KW-1185">Reference proteome</keyword>
<evidence type="ECO:0000313" key="1">
    <source>
        <dbReference type="EMBL" id="QKF77319.1"/>
    </source>
</evidence>
<evidence type="ECO:0008006" key="3">
    <source>
        <dbReference type="Google" id="ProtNLM"/>
    </source>
</evidence>
<gene>
    <name evidence="1" type="ORF">ADFLV_1287</name>
</gene>
<dbReference type="Proteomes" id="UP000503313">
    <property type="component" value="Chromosome"/>
</dbReference>
<dbReference type="InterPro" id="IPR053842">
    <property type="entry name" value="NikA-like"/>
</dbReference>
<sequence length="106" mass="12218">MKKQNKSKRIEVRVTDDFFKDLELKIQDSGLKKAEYFRYILSQGKVVVKKDYNSLATQVRKVGINLNEVAFVLNVANLKNALNIYDYQALLVELKLIQNQLNKIGA</sequence>
<evidence type="ECO:0000313" key="2">
    <source>
        <dbReference type="Proteomes" id="UP000503313"/>
    </source>
</evidence>